<gene>
    <name evidence="1" type="ORF">DERYTH_LOCUS4032</name>
</gene>
<organism evidence="1 2">
    <name type="scientific">Dentiscutata erythropus</name>
    <dbReference type="NCBI Taxonomy" id="1348616"/>
    <lineage>
        <taxon>Eukaryota</taxon>
        <taxon>Fungi</taxon>
        <taxon>Fungi incertae sedis</taxon>
        <taxon>Mucoromycota</taxon>
        <taxon>Glomeromycotina</taxon>
        <taxon>Glomeromycetes</taxon>
        <taxon>Diversisporales</taxon>
        <taxon>Gigasporaceae</taxon>
        <taxon>Dentiscutata</taxon>
    </lineage>
</organism>
<reference evidence="1" key="1">
    <citation type="submission" date="2021-06" db="EMBL/GenBank/DDBJ databases">
        <authorList>
            <person name="Kallberg Y."/>
            <person name="Tangrot J."/>
            <person name="Rosling A."/>
        </authorList>
    </citation>
    <scope>NUCLEOTIDE SEQUENCE</scope>
    <source>
        <strain evidence="1">MA453B</strain>
    </source>
</reference>
<accession>A0A9N9FCK5</accession>
<evidence type="ECO:0000313" key="1">
    <source>
        <dbReference type="EMBL" id="CAG8524388.1"/>
    </source>
</evidence>
<keyword evidence="2" id="KW-1185">Reference proteome</keyword>
<sequence length="74" mass="8485">MVDGLVVNVSEVSLRKSSEQESNINLCEKRDAYLIIRQLEALRGCSYFMLTFKSEMGIRCITLMGWPRICFHPG</sequence>
<comment type="caution">
    <text evidence="1">The sequence shown here is derived from an EMBL/GenBank/DDBJ whole genome shotgun (WGS) entry which is preliminary data.</text>
</comment>
<proteinExistence type="predicted"/>
<dbReference type="Proteomes" id="UP000789405">
    <property type="component" value="Unassembled WGS sequence"/>
</dbReference>
<dbReference type="EMBL" id="CAJVPY010001500">
    <property type="protein sequence ID" value="CAG8524388.1"/>
    <property type="molecule type" value="Genomic_DNA"/>
</dbReference>
<name>A0A9N9FCK5_9GLOM</name>
<dbReference type="AlphaFoldDB" id="A0A9N9FCK5"/>
<protein>
    <submittedName>
        <fullName evidence="1">20758_t:CDS:1</fullName>
    </submittedName>
</protein>
<evidence type="ECO:0000313" key="2">
    <source>
        <dbReference type="Proteomes" id="UP000789405"/>
    </source>
</evidence>